<evidence type="ECO:0000313" key="1">
    <source>
        <dbReference type="EMBL" id="KKQ66850.1"/>
    </source>
</evidence>
<dbReference type="Proteomes" id="UP000034235">
    <property type="component" value="Unassembled WGS sequence"/>
</dbReference>
<sequence length="119" mass="13625">MTTKIKLAASKLSENIRNGKPVKTMGQILKESGYSDSVCKHPDRVTKTKAWQQLMEQFLPDENLLRVHKELLENNDWRARDSGLDKAYKIKGKYADNKIQIGASEELEKILDKVSRILP</sequence>
<dbReference type="EMBL" id="LBUP01000003">
    <property type="protein sequence ID" value="KKQ66850.1"/>
    <property type="molecule type" value="Genomic_DNA"/>
</dbReference>
<proteinExistence type="predicted"/>
<name>A0A0G0JUX0_9BACT</name>
<accession>A0A0G0JUX0</accession>
<evidence type="ECO:0000313" key="2">
    <source>
        <dbReference type="Proteomes" id="UP000034235"/>
    </source>
</evidence>
<gene>
    <name evidence="1" type="ORF">US86_C0003G0093</name>
</gene>
<reference evidence="1 2" key="1">
    <citation type="journal article" date="2015" name="Nature">
        <title>rRNA introns, odd ribosomes, and small enigmatic genomes across a large radiation of phyla.</title>
        <authorList>
            <person name="Brown C.T."/>
            <person name="Hug L.A."/>
            <person name="Thomas B.C."/>
            <person name="Sharon I."/>
            <person name="Castelle C.J."/>
            <person name="Singh A."/>
            <person name="Wilkins M.J."/>
            <person name="Williams K.H."/>
            <person name="Banfield J.F."/>
        </authorList>
    </citation>
    <scope>NUCLEOTIDE SEQUENCE [LARGE SCALE GENOMIC DNA]</scope>
</reference>
<protein>
    <submittedName>
        <fullName evidence="1">Uncharacterized protein</fullName>
    </submittedName>
</protein>
<organism evidence="1 2">
    <name type="scientific">Candidatus Daviesbacteria bacterium GW2011_GWA2_38_24</name>
    <dbReference type="NCBI Taxonomy" id="1618422"/>
    <lineage>
        <taxon>Bacteria</taxon>
        <taxon>Candidatus Daviesiibacteriota</taxon>
    </lineage>
</organism>
<comment type="caution">
    <text evidence="1">The sequence shown here is derived from an EMBL/GenBank/DDBJ whole genome shotgun (WGS) entry which is preliminary data.</text>
</comment>
<dbReference type="AlphaFoldDB" id="A0A0G0JUX0"/>